<dbReference type="InterPro" id="IPR001509">
    <property type="entry name" value="Epimerase_deHydtase"/>
</dbReference>
<dbReference type="RefSeq" id="WP_185662108.1">
    <property type="nucleotide sequence ID" value="NZ_CAWPOO010000013.1"/>
</dbReference>
<keyword evidence="4" id="KW-1185">Reference proteome</keyword>
<evidence type="ECO:0000313" key="4">
    <source>
        <dbReference type="Proteomes" id="UP000526501"/>
    </source>
</evidence>
<comment type="similarity">
    <text evidence="1">Belongs to the NAD(P)-dependent epimerase/dehydratase family.</text>
</comment>
<dbReference type="SUPFAM" id="SSF51735">
    <property type="entry name" value="NAD(P)-binding Rossmann-fold domains"/>
    <property type="match status" value="1"/>
</dbReference>
<accession>A0A7X1BAB7</accession>
<dbReference type="PANTHER" id="PTHR43000">
    <property type="entry name" value="DTDP-D-GLUCOSE 4,6-DEHYDRATASE-RELATED"/>
    <property type="match status" value="1"/>
</dbReference>
<dbReference type="AlphaFoldDB" id="A0A7X1BAB7"/>
<dbReference type="InterPro" id="IPR036291">
    <property type="entry name" value="NAD(P)-bd_dom_sf"/>
</dbReference>
<evidence type="ECO:0000259" key="2">
    <source>
        <dbReference type="Pfam" id="PF01370"/>
    </source>
</evidence>
<sequence length="328" mass="37410">MKHLIFGGDGFLGKELTKKLIAKGERVVVYDLKKTEECENYKSDLVTYVQMDVTKVEDFEKVDIQPEDVPYHFAARLLVPIMPRGERKEYFWTALYDGTKNVLEFLERNNCKRMIYYTTDMVYGHTVHHPRFEDHPRAPLGPYGDAKLETEFLCENFREKGFNISIFRPRLIIGPGRLGILEKLFKLIDANLPVPTIGNGKNYYQFISVSDCANAVICAVEKGIPNEAFNLGSLNPPTVNDLLKKLIKHANSKSFLIPTPAGLVKFTLDMFDRVGKPIMDPEQYLIADETCVLDVSKGERLLGWVPQDTDEDMLIAAYKTYREGLEKA</sequence>
<protein>
    <submittedName>
        <fullName evidence="3">NAD(P)-dependent oxidoreductase</fullName>
    </submittedName>
</protein>
<comment type="caution">
    <text evidence="3">The sequence shown here is derived from an EMBL/GenBank/DDBJ whole genome shotgun (WGS) entry which is preliminary data.</text>
</comment>
<dbReference type="Pfam" id="PF01370">
    <property type="entry name" value="Epimerase"/>
    <property type="match status" value="1"/>
</dbReference>
<evidence type="ECO:0000256" key="1">
    <source>
        <dbReference type="ARBA" id="ARBA00007637"/>
    </source>
</evidence>
<gene>
    <name evidence="3" type="ORF">H5P27_19545</name>
</gene>
<dbReference type="Proteomes" id="UP000526501">
    <property type="component" value="Unassembled WGS sequence"/>
</dbReference>
<dbReference type="Gene3D" id="3.40.50.720">
    <property type="entry name" value="NAD(P)-binding Rossmann-like Domain"/>
    <property type="match status" value="1"/>
</dbReference>
<proteinExistence type="inferred from homology"/>
<name>A0A7X1BAB7_9BACT</name>
<reference evidence="3 4" key="1">
    <citation type="submission" date="2020-07" db="EMBL/GenBank/DDBJ databases">
        <authorList>
            <person name="Feng X."/>
        </authorList>
    </citation>
    <scope>NUCLEOTIDE SEQUENCE [LARGE SCALE GENOMIC DNA]</scope>
    <source>
        <strain evidence="3 4">JCM23202</strain>
    </source>
</reference>
<dbReference type="CDD" id="cd08946">
    <property type="entry name" value="SDR_e"/>
    <property type="match status" value="1"/>
</dbReference>
<dbReference type="EMBL" id="JACHVC010000013">
    <property type="protein sequence ID" value="MBC2608259.1"/>
    <property type="molecule type" value="Genomic_DNA"/>
</dbReference>
<evidence type="ECO:0000313" key="3">
    <source>
        <dbReference type="EMBL" id="MBC2608259.1"/>
    </source>
</evidence>
<feature type="domain" description="NAD-dependent epimerase/dehydratase" evidence="2">
    <location>
        <begin position="4"/>
        <end position="232"/>
    </location>
</feature>
<organism evidence="3 4">
    <name type="scientific">Pelagicoccus albus</name>
    <dbReference type="NCBI Taxonomy" id="415222"/>
    <lineage>
        <taxon>Bacteria</taxon>
        <taxon>Pseudomonadati</taxon>
        <taxon>Verrucomicrobiota</taxon>
        <taxon>Opitutia</taxon>
        <taxon>Puniceicoccales</taxon>
        <taxon>Pelagicoccaceae</taxon>
        <taxon>Pelagicoccus</taxon>
    </lineage>
</organism>